<dbReference type="OrthoDB" id="6019201at2759"/>
<dbReference type="AlphaFoldDB" id="A0A368FVN9"/>
<dbReference type="STRING" id="29170.A0A368FVN9"/>
<dbReference type="SUPFAM" id="SSF47473">
    <property type="entry name" value="EF-hand"/>
    <property type="match status" value="1"/>
</dbReference>
<accession>A0A368FVN9</accession>
<gene>
    <name evidence="1" type="ORF">ANCCAN_17824</name>
</gene>
<proteinExistence type="predicted"/>
<dbReference type="EMBL" id="JOJR01000570">
    <property type="protein sequence ID" value="RCN36281.1"/>
    <property type="molecule type" value="Genomic_DNA"/>
</dbReference>
<comment type="caution">
    <text evidence="1">The sequence shown here is derived from an EMBL/GenBank/DDBJ whole genome shotgun (WGS) entry which is preliminary data.</text>
</comment>
<keyword evidence="2" id="KW-1185">Reference proteome</keyword>
<dbReference type="InterPro" id="IPR011992">
    <property type="entry name" value="EF-hand-dom_pair"/>
</dbReference>
<dbReference type="Proteomes" id="UP000252519">
    <property type="component" value="Unassembled WGS sequence"/>
</dbReference>
<organism evidence="1 2">
    <name type="scientific">Ancylostoma caninum</name>
    <name type="common">Dog hookworm</name>
    <dbReference type="NCBI Taxonomy" id="29170"/>
    <lineage>
        <taxon>Eukaryota</taxon>
        <taxon>Metazoa</taxon>
        <taxon>Ecdysozoa</taxon>
        <taxon>Nematoda</taxon>
        <taxon>Chromadorea</taxon>
        <taxon>Rhabditida</taxon>
        <taxon>Rhabditina</taxon>
        <taxon>Rhabditomorpha</taxon>
        <taxon>Strongyloidea</taxon>
        <taxon>Ancylostomatidae</taxon>
        <taxon>Ancylostomatinae</taxon>
        <taxon>Ancylostoma</taxon>
    </lineage>
</organism>
<sequence>MFYGDLCCKDFYNNTNERSFQITVYHSEPNASKVHGPYCLIKLRRTHDLVLRLPSDKHLPEFLAALTLCLKKFDGRVTAIPTQNEVLLDKAETKDRRQQRLDHFFREAYARAFDQPKLSDIENREPDTDDILNQTITKSELAQAMGMRENDMFVQRMFSVTCRSDSDVITFAEFLEVLKKFSDSGLFFKFSRFFKLITIHCGLL</sequence>
<protein>
    <submittedName>
        <fullName evidence="1">Uncharacterized protein</fullName>
    </submittedName>
</protein>
<reference evidence="1 2" key="1">
    <citation type="submission" date="2014-10" db="EMBL/GenBank/DDBJ databases">
        <title>Draft genome of the hookworm Ancylostoma caninum.</title>
        <authorList>
            <person name="Mitreva M."/>
        </authorList>
    </citation>
    <scope>NUCLEOTIDE SEQUENCE [LARGE SCALE GENOMIC DNA]</scope>
    <source>
        <strain evidence="1 2">Baltimore</strain>
    </source>
</reference>
<name>A0A368FVN9_ANCCA</name>
<evidence type="ECO:0000313" key="2">
    <source>
        <dbReference type="Proteomes" id="UP000252519"/>
    </source>
</evidence>
<dbReference type="Gene3D" id="1.10.238.10">
    <property type="entry name" value="EF-hand"/>
    <property type="match status" value="1"/>
</dbReference>
<evidence type="ECO:0000313" key="1">
    <source>
        <dbReference type="EMBL" id="RCN36281.1"/>
    </source>
</evidence>